<dbReference type="EMBL" id="FZOT01000005">
    <property type="protein sequence ID" value="SNS73158.1"/>
    <property type="molecule type" value="Genomic_DNA"/>
</dbReference>
<accession>A0A239GWL5</accession>
<dbReference type="Proteomes" id="UP000198284">
    <property type="component" value="Unassembled WGS sequence"/>
</dbReference>
<name>A0A239GWL5_9BURK</name>
<evidence type="ECO:0000259" key="1">
    <source>
        <dbReference type="Pfam" id="PF00535"/>
    </source>
</evidence>
<sequence>MNSGTARISVVVPAYNVERYVESALESLLNQTQPFHEIIVINDGSTDRTLEKLSRYAGEPRVTIKSTANQGLGPARQEGIGLATGDYIYFFDSDDLLQPDFVERISERILTEENPDLIFISSSVFHDDELNLLNADAAADDQYRRMVTGSFASGLDACKAMLDSGKLSPSACLYVSKRSLWRDGLKFPSIIHEDDYVIPRLFAAAGKSVVTDMCLYRRRIRNGSIMNGRGSRKHVDGYFQAFRSTWWVLRKTRDPEHKATLKRLLAGVVWLYFYECRRSELSPRPMEVLEMLCVNGSVPARDLARASLPSNLRTTLRTFRALVQGGQ</sequence>
<proteinExistence type="predicted"/>
<dbReference type="CDD" id="cd00761">
    <property type="entry name" value="Glyco_tranf_GTA_type"/>
    <property type="match status" value="1"/>
</dbReference>
<dbReference type="RefSeq" id="WP_089399351.1">
    <property type="nucleotide sequence ID" value="NZ_FZOT01000005.1"/>
</dbReference>
<evidence type="ECO:0000313" key="3">
    <source>
        <dbReference type="Proteomes" id="UP000198284"/>
    </source>
</evidence>
<dbReference type="OrthoDB" id="9802649at2"/>
<keyword evidence="2" id="KW-0808">Transferase</keyword>
<dbReference type="InterPro" id="IPR050834">
    <property type="entry name" value="Glycosyltransf_2"/>
</dbReference>
<keyword evidence="3" id="KW-1185">Reference proteome</keyword>
<dbReference type="GO" id="GO:0016740">
    <property type="term" value="F:transferase activity"/>
    <property type="evidence" value="ECO:0007669"/>
    <property type="project" value="UniProtKB-KW"/>
</dbReference>
<dbReference type="InterPro" id="IPR001173">
    <property type="entry name" value="Glyco_trans_2-like"/>
</dbReference>
<gene>
    <name evidence="2" type="ORF">SAMN06265795_105214</name>
</gene>
<dbReference type="SUPFAM" id="SSF53448">
    <property type="entry name" value="Nucleotide-diphospho-sugar transferases"/>
    <property type="match status" value="1"/>
</dbReference>
<dbReference type="AlphaFoldDB" id="A0A239GWL5"/>
<feature type="domain" description="Glycosyltransferase 2-like" evidence="1">
    <location>
        <begin position="9"/>
        <end position="113"/>
    </location>
</feature>
<reference evidence="2 3" key="1">
    <citation type="submission" date="2017-06" db="EMBL/GenBank/DDBJ databases">
        <authorList>
            <person name="Kim H.J."/>
            <person name="Triplett B.A."/>
        </authorList>
    </citation>
    <scope>NUCLEOTIDE SEQUENCE [LARGE SCALE GENOMIC DNA]</scope>
    <source>
        <strain evidence="2 3">U15</strain>
    </source>
</reference>
<dbReference type="PANTHER" id="PTHR43685:SF2">
    <property type="entry name" value="GLYCOSYLTRANSFERASE 2-LIKE DOMAIN-CONTAINING PROTEIN"/>
    <property type="match status" value="1"/>
</dbReference>
<dbReference type="InterPro" id="IPR029044">
    <property type="entry name" value="Nucleotide-diphossugar_trans"/>
</dbReference>
<organism evidence="2 3">
    <name type="scientific">Noviherbaspirillum humi</name>
    <dbReference type="NCBI Taxonomy" id="1688639"/>
    <lineage>
        <taxon>Bacteria</taxon>
        <taxon>Pseudomonadati</taxon>
        <taxon>Pseudomonadota</taxon>
        <taxon>Betaproteobacteria</taxon>
        <taxon>Burkholderiales</taxon>
        <taxon>Oxalobacteraceae</taxon>
        <taxon>Noviherbaspirillum</taxon>
    </lineage>
</organism>
<dbReference type="PANTHER" id="PTHR43685">
    <property type="entry name" value="GLYCOSYLTRANSFERASE"/>
    <property type="match status" value="1"/>
</dbReference>
<dbReference type="Pfam" id="PF00535">
    <property type="entry name" value="Glycos_transf_2"/>
    <property type="match status" value="1"/>
</dbReference>
<evidence type="ECO:0000313" key="2">
    <source>
        <dbReference type="EMBL" id="SNS73158.1"/>
    </source>
</evidence>
<protein>
    <submittedName>
        <fullName evidence="2">Glycosyltransferase involved in cell wall bisynthesis</fullName>
    </submittedName>
</protein>
<dbReference type="Gene3D" id="3.90.550.10">
    <property type="entry name" value="Spore Coat Polysaccharide Biosynthesis Protein SpsA, Chain A"/>
    <property type="match status" value="1"/>
</dbReference>